<evidence type="ECO:0000313" key="4">
    <source>
        <dbReference type="Proteomes" id="UP000612899"/>
    </source>
</evidence>
<feature type="domain" description="BON" evidence="2">
    <location>
        <begin position="9"/>
        <end position="77"/>
    </location>
</feature>
<evidence type="ECO:0000259" key="2">
    <source>
        <dbReference type="PROSITE" id="PS50914"/>
    </source>
</evidence>
<dbReference type="PROSITE" id="PS50914">
    <property type="entry name" value="BON"/>
    <property type="match status" value="3"/>
</dbReference>
<dbReference type="Proteomes" id="UP000612899">
    <property type="component" value="Unassembled WGS sequence"/>
</dbReference>
<comment type="caution">
    <text evidence="3">The sequence shown here is derived from an EMBL/GenBank/DDBJ whole genome shotgun (WGS) entry which is preliminary data.</text>
</comment>
<reference evidence="3" key="1">
    <citation type="submission" date="2021-01" db="EMBL/GenBank/DDBJ databases">
        <title>Whole genome shotgun sequence of Rhizocola hellebori NBRC 109834.</title>
        <authorList>
            <person name="Komaki H."/>
            <person name="Tamura T."/>
        </authorList>
    </citation>
    <scope>NUCLEOTIDE SEQUENCE</scope>
    <source>
        <strain evidence="3">NBRC 109834</strain>
    </source>
</reference>
<dbReference type="SMART" id="SM00749">
    <property type="entry name" value="BON"/>
    <property type="match status" value="3"/>
</dbReference>
<evidence type="ECO:0000313" key="3">
    <source>
        <dbReference type="EMBL" id="GIH02842.1"/>
    </source>
</evidence>
<dbReference type="PANTHER" id="PTHR34606">
    <property type="entry name" value="BON DOMAIN-CONTAINING PROTEIN"/>
    <property type="match status" value="1"/>
</dbReference>
<dbReference type="GO" id="GO:0008483">
    <property type="term" value="F:transaminase activity"/>
    <property type="evidence" value="ECO:0007669"/>
    <property type="project" value="UniProtKB-KW"/>
</dbReference>
<dbReference type="AlphaFoldDB" id="A0A8J3Q3U3"/>
<feature type="domain" description="BON" evidence="2">
    <location>
        <begin position="157"/>
        <end position="225"/>
    </location>
</feature>
<feature type="domain" description="BON" evidence="2">
    <location>
        <begin position="84"/>
        <end position="152"/>
    </location>
</feature>
<dbReference type="InterPro" id="IPR014004">
    <property type="entry name" value="Transpt-assoc_nodulatn_dom_bac"/>
</dbReference>
<sequence length="227" mass="25263">MGTTTATRTDEEIQRDILEELRWDARVQPNEIGVMVKDGVVTLTGWVDNYTKKWVAERAAHRVRGVAAVANQIEIRLSTTAERTDTDIAAAAKQALEHAELVPEQKIEVTVSGGLVTLKGEVEWQYQRIEAERAVRSLAGVRGVTNLIMVKARPQLSPEEVKRRIEQGLIRSAETDAKQITVEVVGQKVVLEGTVRSWAEKAEAERIAWTMPGVTSVENRIVIVPMF</sequence>
<organism evidence="3 4">
    <name type="scientific">Rhizocola hellebori</name>
    <dbReference type="NCBI Taxonomy" id="1392758"/>
    <lineage>
        <taxon>Bacteria</taxon>
        <taxon>Bacillati</taxon>
        <taxon>Actinomycetota</taxon>
        <taxon>Actinomycetes</taxon>
        <taxon>Micromonosporales</taxon>
        <taxon>Micromonosporaceae</taxon>
        <taxon>Rhizocola</taxon>
    </lineage>
</organism>
<name>A0A8J3Q3U3_9ACTN</name>
<dbReference type="EMBL" id="BONY01000004">
    <property type="protein sequence ID" value="GIH02842.1"/>
    <property type="molecule type" value="Genomic_DNA"/>
</dbReference>
<dbReference type="Pfam" id="PF04972">
    <property type="entry name" value="BON"/>
    <property type="match status" value="3"/>
</dbReference>
<evidence type="ECO:0000256" key="1">
    <source>
        <dbReference type="ARBA" id="ARBA00022729"/>
    </source>
</evidence>
<dbReference type="PANTHER" id="PTHR34606:SF4">
    <property type="entry name" value="OUTER MEMBRANE LIPOPROTEIN DOLP"/>
    <property type="match status" value="1"/>
</dbReference>
<dbReference type="Gene3D" id="3.30.1340.30">
    <property type="match status" value="3"/>
</dbReference>
<dbReference type="InterPro" id="IPR051686">
    <property type="entry name" value="Lipoprotein_DolP"/>
</dbReference>
<dbReference type="InterPro" id="IPR007055">
    <property type="entry name" value="BON_dom"/>
</dbReference>
<dbReference type="RefSeq" id="WP_203906850.1">
    <property type="nucleotide sequence ID" value="NZ_BONY01000004.1"/>
</dbReference>
<protein>
    <submittedName>
        <fullName evidence="3">Ornithine aminotransferase</fullName>
    </submittedName>
</protein>
<keyword evidence="4" id="KW-1185">Reference proteome</keyword>
<keyword evidence="3" id="KW-0032">Aminotransferase</keyword>
<keyword evidence="3" id="KW-0808">Transferase</keyword>
<gene>
    <name evidence="3" type="ORF">Rhe02_09090</name>
</gene>
<accession>A0A8J3Q3U3</accession>
<keyword evidence="1" id="KW-0732">Signal</keyword>
<proteinExistence type="predicted"/>